<feature type="domain" description="DUF3298" evidence="1">
    <location>
        <begin position="209"/>
        <end position="287"/>
    </location>
</feature>
<name>A0A9D1W3M5_9FIRM</name>
<dbReference type="Gene3D" id="3.90.640.20">
    <property type="entry name" value="Heat-shock cognate protein, ATPase"/>
    <property type="match status" value="1"/>
</dbReference>
<dbReference type="InterPro" id="IPR037126">
    <property type="entry name" value="PdaC/RsiV-like_sf"/>
</dbReference>
<gene>
    <name evidence="2" type="ORF">IAA28_00525</name>
</gene>
<evidence type="ECO:0000313" key="2">
    <source>
        <dbReference type="EMBL" id="HIX51272.1"/>
    </source>
</evidence>
<proteinExistence type="predicted"/>
<sequence length="295" mass="33064">MDWRELRDEYEKIPVPEEARRRVEEGIRAARQDRAEQEEKKGIAGRECRGRGTLIWMKRTAKTVAAAVAVIAILTNVSPEAAEAMEKIPVIGSIAEIFTFRTFEDHREHTEAKVEIPQIGAGNQTAEVNREIQEYADSLIAEYEEALRKGEGNYALDSAYEVVFENEKYVCLRIDTTVSMGSGVQHVKIFTVDKETGETVSLSQLLGNDPEKLEKVSGNIKDQMREQMAADENVSYFIDSDLPETDFQGLKGDESYYFSQSGELVIAFEEYQVAPGYMGAVEFVIPKELTGELAG</sequence>
<dbReference type="Proteomes" id="UP000886780">
    <property type="component" value="Unassembled WGS sequence"/>
</dbReference>
<reference evidence="2" key="1">
    <citation type="journal article" date="2021" name="PeerJ">
        <title>Extensive microbial diversity within the chicken gut microbiome revealed by metagenomics and culture.</title>
        <authorList>
            <person name="Gilroy R."/>
            <person name="Ravi A."/>
            <person name="Getino M."/>
            <person name="Pursley I."/>
            <person name="Horton D.L."/>
            <person name="Alikhan N.F."/>
            <person name="Baker D."/>
            <person name="Gharbi K."/>
            <person name="Hall N."/>
            <person name="Watson M."/>
            <person name="Adriaenssens E.M."/>
            <person name="Foster-Nyarko E."/>
            <person name="Jarju S."/>
            <person name="Secka A."/>
            <person name="Antonio M."/>
            <person name="Oren A."/>
            <person name="Chaudhuri R.R."/>
            <person name="La Ragione R."/>
            <person name="Hildebrand F."/>
            <person name="Pallen M.J."/>
        </authorList>
    </citation>
    <scope>NUCLEOTIDE SEQUENCE</scope>
    <source>
        <strain evidence="2">ChiGjej4B4-12881</strain>
    </source>
</reference>
<organism evidence="2 3">
    <name type="scientific">Candidatus Lachnoclostridium stercoripullorum</name>
    <dbReference type="NCBI Taxonomy" id="2838635"/>
    <lineage>
        <taxon>Bacteria</taxon>
        <taxon>Bacillati</taxon>
        <taxon>Bacillota</taxon>
        <taxon>Clostridia</taxon>
        <taxon>Lachnospirales</taxon>
        <taxon>Lachnospiraceae</taxon>
    </lineage>
</organism>
<dbReference type="AlphaFoldDB" id="A0A9D1W3M5"/>
<comment type="caution">
    <text evidence="2">The sequence shown here is derived from an EMBL/GenBank/DDBJ whole genome shotgun (WGS) entry which is preliminary data.</text>
</comment>
<dbReference type="Gene3D" id="3.30.565.40">
    <property type="entry name" value="Fervidobacterium nodosum Rt17-B1 like"/>
    <property type="match status" value="1"/>
</dbReference>
<dbReference type="EMBL" id="DXEU01000009">
    <property type="protein sequence ID" value="HIX51272.1"/>
    <property type="molecule type" value="Genomic_DNA"/>
</dbReference>
<dbReference type="InterPro" id="IPR021729">
    <property type="entry name" value="DUF3298"/>
</dbReference>
<evidence type="ECO:0000259" key="1">
    <source>
        <dbReference type="Pfam" id="PF11738"/>
    </source>
</evidence>
<evidence type="ECO:0000313" key="3">
    <source>
        <dbReference type="Proteomes" id="UP000886780"/>
    </source>
</evidence>
<dbReference type="Pfam" id="PF11738">
    <property type="entry name" value="DUF3298"/>
    <property type="match status" value="1"/>
</dbReference>
<reference evidence="2" key="2">
    <citation type="submission" date="2021-04" db="EMBL/GenBank/DDBJ databases">
        <authorList>
            <person name="Gilroy R."/>
        </authorList>
    </citation>
    <scope>NUCLEOTIDE SEQUENCE</scope>
    <source>
        <strain evidence="2">ChiGjej4B4-12881</strain>
    </source>
</reference>
<protein>
    <submittedName>
        <fullName evidence="2">DUF3298 and DUF4163 domain-containing protein</fullName>
    </submittedName>
</protein>
<accession>A0A9D1W3M5</accession>